<evidence type="ECO:0000256" key="1">
    <source>
        <dbReference type="ARBA" id="ARBA00023002"/>
    </source>
</evidence>
<dbReference type="RefSeq" id="WP_136496471.1">
    <property type="nucleotide sequence ID" value="NZ_CP046052.1"/>
</dbReference>
<dbReference type="Pfam" id="PF00296">
    <property type="entry name" value="Bac_luciferase"/>
    <property type="match status" value="1"/>
</dbReference>
<reference evidence="4 5" key="1">
    <citation type="submission" date="2019-11" db="EMBL/GenBank/DDBJ databases">
        <title>The genome sequence of Methylocystis heyeri.</title>
        <authorList>
            <person name="Oshkin I.Y."/>
            <person name="Miroshnikov K."/>
            <person name="Dedysh S.N."/>
        </authorList>
    </citation>
    <scope>NUCLEOTIDE SEQUENCE [LARGE SCALE GENOMIC DNA]</scope>
    <source>
        <strain evidence="4 5">H2</strain>
    </source>
</reference>
<evidence type="ECO:0000256" key="2">
    <source>
        <dbReference type="ARBA" id="ARBA00023033"/>
    </source>
</evidence>
<accession>A0A6B8KEW7</accession>
<dbReference type="SUPFAM" id="SSF51679">
    <property type="entry name" value="Bacterial luciferase-like"/>
    <property type="match status" value="1"/>
</dbReference>
<organism evidence="4 5">
    <name type="scientific">Methylocystis heyeri</name>
    <dbReference type="NCBI Taxonomy" id="391905"/>
    <lineage>
        <taxon>Bacteria</taxon>
        <taxon>Pseudomonadati</taxon>
        <taxon>Pseudomonadota</taxon>
        <taxon>Alphaproteobacteria</taxon>
        <taxon>Hyphomicrobiales</taxon>
        <taxon>Methylocystaceae</taxon>
        <taxon>Methylocystis</taxon>
    </lineage>
</organism>
<dbReference type="Gene3D" id="3.20.20.30">
    <property type="entry name" value="Luciferase-like domain"/>
    <property type="match status" value="1"/>
</dbReference>
<evidence type="ECO:0000259" key="3">
    <source>
        <dbReference type="Pfam" id="PF00296"/>
    </source>
</evidence>
<dbReference type="GO" id="GO:0004497">
    <property type="term" value="F:monooxygenase activity"/>
    <property type="evidence" value="ECO:0007669"/>
    <property type="project" value="UniProtKB-KW"/>
</dbReference>
<dbReference type="InterPro" id="IPR011251">
    <property type="entry name" value="Luciferase-like_dom"/>
</dbReference>
<proteinExistence type="predicted"/>
<dbReference type="GO" id="GO:0005829">
    <property type="term" value="C:cytosol"/>
    <property type="evidence" value="ECO:0007669"/>
    <property type="project" value="TreeGrafter"/>
</dbReference>
<dbReference type="OrthoDB" id="7816697at2"/>
<dbReference type="Proteomes" id="UP000309061">
    <property type="component" value="Chromosome"/>
</dbReference>
<dbReference type="EMBL" id="CP046052">
    <property type="protein sequence ID" value="QGM46217.1"/>
    <property type="molecule type" value="Genomic_DNA"/>
</dbReference>
<keyword evidence="2" id="KW-0503">Monooxygenase</keyword>
<dbReference type="KEGG" id="mhey:H2LOC_011210"/>
<dbReference type="AlphaFoldDB" id="A0A6B8KEW7"/>
<dbReference type="GO" id="GO:0016705">
    <property type="term" value="F:oxidoreductase activity, acting on paired donors, with incorporation or reduction of molecular oxygen"/>
    <property type="evidence" value="ECO:0007669"/>
    <property type="project" value="InterPro"/>
</dbReference>
<protein>
    <submittedName>
        <fullName evidence="4">LLM class flavin-dependent oxidoreductase</fullName>
    </submittedName>
</protein>
<dbReference type="InterPro" id="IPR036661">
    <property type="entry name" value="Luciferase-like_sf"/>
</dbReference>
<dbReference type="PANTHER" id="PTHR30137">
    <property type="entry name" value="LUCIFERASE-LIKE MONOOXYGENASE"/>
    <property type="match status" value="1"/>
</dbReference>
<sequence>MDIARNSCAGRVKTADLSSCARGFRLGLSGCGGGLESISTSRLLDLAERVEGLGFEAIWLNEEHFQGSIVEVEGRRCLSPLILASAILARTRRLRVGFSVLLLALHHPVRLAEEIATLDVLSDGRVDFGISRGGNGRYLEVYGVDPESVNDRFRETFDFLPRAWAEGKIAFDGNEYSIEPKPVQRPHPPVFMGTYTEETAAWAAREGHGLICHGITSMANQRRLMRAFTDAGGDPSAVPFGRFVYVSESDANARAELWPTVLKLTTRLKGFGLFNRKGVVAERDLDPEVFYHEMVIAGGPETCTRRIMELNEELGVAYLNALSAFFGFLPIELLERSLDLLGSEVRPRVEAAFNRAAAQRR</sequence>
<name>A0A6B8KEW7_9HYPH</name>
<dbReference type="PANTHER" id="PTHR30137:SF8">
    <property type="entry name" value="BLR5498 PROTEIN"/>
    <property type="match status" value="1"/>
</dbReference>
<keyword evidence="5" id="KW-1185">Reference proteome</keyword>
<evidence type="ECO:0000313" key="4">
    <source>
        <dbReference type="EMBL" id="QGM46217.1"/>
    </source>
</evidence>
<feature type="domain" description="Luciferase-like" evidence="3">
    <location>
        <begin position="35"/>
        <end position="316"/>
    </location>
</feature>
<keyword evidence="1" id="KW-0560">Oxidoreductase</keyword>
<gene>
    <name evidence="4" type="ORF">H2LOC_011210</name>
</gene>
<evidence type="ECO:0000313" key="5">
    <source>
        <dbReference type="Proteomes" id="UP000309061"/>
    </source>
</evidence>
<dbReference type="InterPro" id="IPR050766">
    <property type="entry name" value="Bact_Lucif_Oxidored"/>
</dbReference>